<evidence type="ECO:0000256" key="5">
    <source>
        <dbReference type="ARBA" id="ARBA00022679"/>
    </source>
</evidence>
<evidence type="ECO:0000256" key="3">
    <source>
        <dbReference type="ARBA" id="ARBA00012438"/>
    </source>
</evidence>
<dbReference type="SMART" id="SM00448">
    <property type="entry name" value="REC"/>
    <property type="match status" value="1"/>
</dbReference>
<keyword evidence="4 8" id="KW-0597">Phosphoprotein</keyword>
<keyword evidence="14" id="KW-1185">Reference proteome</keyword>
<keyword evidence="9" id="KW-0472">Membrane</keyword>
<dbReference type="Gene3D" id="1.10.287.130">
    <property type="match status" value="1"/>
</dbReference>
<dbReference type="InterPro" id="IPR005467">
    <property type="entry name" value="His_kinase_dom"/>
</dbReference>
<feature type="domain" description="HAMP" evidence="12">
    <location>
        <begin position="215"/>
        <end position="267"/>
    </location>
</feature>
<proteinExistence type="predicted"/>
<dbReference type="SUPFAM" id="SSF52172">
    <property type="entry name" value="CheY-like"/>
    <property type="match status" value="1"/>
</dbReference>
<keyword evidence="5" id="KW-0808">Transferase</keyword>
<dbReference type="Proteomes" id="UP000737171">
    <property type="component" value="Unassembled WGS sequence"/>
</dbReference>
<dbReference type="PRINTS" id="PR00344">
    <property type="entry name" value="BCTRLSENSOR"/>
</dbReference>
<dbReference type="Gene3D" id="3.40.50.2300">
    <property type="match status" value="1"/>
</dbReference>
<dbReference type="InterPro" id="IPR004358">
    <property type="entry name" value="Sig_transdc_His_kin-like_C"/>
</dbReference>
<feature type="domain" description="Histidine kinase" evidence="10">
    <location>
        <begin position="307"/>
        <end position="527"/>
    </location>
</feature>
<dbReference type="PROSITE" id="PS50109">
    <property type="entry name" value="HIS_KIN"/>
    <property type="match status" value="1"/>
</dbReference>
<dbReference type="InterPro" id="IPR036890">
    <property type="entry name" value="HATPase_C_sf"/>
</dbReference>
<evidence type="ECO:0000313" key="14">
    <source>
        <dbReference type="Proteomes" id="UP000737171"/>
    </source>
</evidence>
<dbReference type="SMART" id="SM00387">
    <property type="entry name" value="HATPase_c"/>
    <property type="match status" value="1"/>
</dbReference>
<dbReference type="SMART" id="SM00304">
    <property type="entry name" value="HAMP"/>
    <property type="match status" value="1"/>
</dbReference>
<name>A0ABX2EN12_9BURK</name>
<dbReference type="Pfam" id="PF00072">
    <property type="entry name" value="Response_reg"/>
    <property type="match status" value="1"/>
</dbReference>
<dbReference type="CDD" id="cd06225">
    <property type="entry name" value="HAMP"/>
    <property type="match status" value="1"/>
</dbReference>
<dbReference type="PANTHER" id="PTHR45339:SF1">
    <property type="entry name" value="HYBRID SIGNAL TRANSDUCTION HISTIDINE KINASE J"/>
    <property type="match status" value="1"/>
</dbReference>
<evidence type="ECO:0000256" key="1">
    <source>
        <dbReference type="ARBA" id="ARBA00000085"/>
    </source>
</evidence>
<protein>
    <recommendedName>
        <fullName evidence="3">histidine kinase</fullName>
        <ecNumber evidence="3">2.7.13.3</ecNumber>
    </recommendedName>
</protein>
<comment type="caution">
    <text evidence="13">The sequence shown here is derived from an EMBL/GenBank/DDBJ whole genome shotgun (WGS) entry which is preliminary data.</text>
</comment>
<dbReference type="RefSeq" id="WP_173127805.1">
    <property type="nucleotide sequence ID" value="NZ_JABRWJ010000007.1"/>
</dbReference>
<comment type="catalytic activity">
    <reaction evidence="1">
        <text>ATP + protein L-histidine = ADP + protein N-phospho-L-histidine.</text>
        <dbReference type="EC" id="2.7.13.3"/>
    </reaction>
</comment>
<dbReference type="InterPro" id="IPR003594">
    <property type="entry name" value="HATPase_dom"/>
</dbReference>
<dbReference type="CDD" id="cd17546">
    <property type="entry name" value="REC_hyHK_CKI1_RcsC-like"/>
    <property type="match status" value="1"/>
</dbReference>
<dbReference type="Gene3D" id="6.10.340.10">
    <property type="match status" value="1"/>
</dbReference>
<keyword evidence="6" id="KW-0418">Kinase</keyword>
<accession>A0ABX2EN12</accession>
<dbReference type="PROSITE" id="PS50110">
    <property type="entry name" value="RESPONSE_REGULATORY"/>
    <property type="match status" value="1"/>
</dbReference>
<dbReference type="Pfam" id="PF02518">
    <property type="entry name" value="HATPase_c"/>
    <property type="match status" value="1"/>
</dbReference>
<evidence type="ECO:0000256" key="7">
    <source>
        <dbReference type="ARBA" id="ARBA00023012"/>
    </source>
</evidence>
<feature type="modified residue" description="4-aspartylphosphate" evidence="8">
    <location>
        <position position="602"/>
    </location>
</feature>
<dbReference type="InterPro" id="IPR001789">
    <property type="entry name" value="Sig_transdc_resp-reg_receiver"/>
</dbReference>
<gene>
    <name evidence="13" type="ORF">HLB44_23245</name>
</gene>
<keyword evidence="9" id="KW-0812">Transmembrane</keyword>
<dbReference type="InterPro" id="IPR003660">
    <property type="entry name" value="HAMP_dom"/>
</dbReference>
<dbReference type="PROSITE" id="PS50885">
    <property type="entry name" value="HAMP"/>
    <property type="match status" value="1"/>
</dbReference>
<evidence type="ECO:0000256" key="2">
    <source>
        <dbReference type="ARBA" id="ARBA00004370"/>
    </source>
</evidence>
<dbReference type="InterPro" id="IPR036097">
    <property type="entry name" value="HisK_dim/P_sf"/>
</dbReference>
<keyword evidence="9" id="KW-1133">Transmembrane helix</keyword>
<dbReference type="EC" id="2.7.13.3" evidence="3"/>
<evidence type="ECO:0000259" key="11">
    <source>
        <dbReference type="PROSITE" id="PS50110"/>
    </source>
</evidence>
<dbReference type="SUPFAM" id="SSF55874">
    <property type="entry name" value="ATPase domain of HSP90 chaperone/DNA topoisomerase II/histidine kinase"/>
    <property type="match status" value="1"/>
</dbReference>
<dbReference type="EMBL" id="JABRWJ010000007">
    <property type="protein sequence ID" value="NRF69926.1"/>
    <property type="molecule type" value="Genomic_DNA"/>
</dbReference>
<evidence type="ECO:0000259" key="12">
    <source>
        <dbReference type="PROSITE" id="PS50885"/>
    </source>
</evidence>
<dbReference type="InterPro" id="IPR003661">
    <property type="entry name" value="HisK_dim/P_dom"/>
</dbReference>
<evidence type="ECO:0000256" key="6">
    <source>
        <dbReference type="ARBA" id="ARBA00022777"/>
    </source>
</evidence>
<feature type="domain" description="Response regulatory" evidence="11">
    <location>
        <begin position="553"/>
        <end position="669"/>
    </location>
</feature>
<dbReference type="CDD" id="cd00082">
    <property type="entry name" value="HisKA"/>
    <property type="match status" value="1"/>
</dbReference>
<dbReference type="SMART" id="SM00388">
    <property type="entry name" value="HisKA"/>
    <property type="match status" value="1"/>
</dbReference>
<feature type="transmembrane region" description="Helical" evidence="9">
    <location>
        <begin position="27"/>
        <end position="45"/>
    </location>
</feature>
<evidence type="ECO:0000313" key="13">
    <source>
        <dbReference type="EMBL" id="NRF69926.1"/>
    </source>
</evidence>
<dbReference type="SUPFAM" id="SSF158472">
    <property type="entry name" value="HAMP domain-like"/>
    <property type="match status" value="1"/>
</dbReference>
<evidence type="ECO:0000259" key="10">
    <source>
        <dbReference type="PROSITE" id="PS50109"/>
    </source>
</evidence>
<reference evidence="13 14" key="1">
    <citation type="submission" date="2020-05" db="EMBL/GenBank/DDBJ databases">
        <title>Aquincola sp. isolate from soil.</title>
        <authorList>
            <person name="Han J."/>
            <person name="Kim D.-U."/>
        </authorList>
    </citation>
    <scope>NUCLEOTIDE SEQUENCE [LARGE SCALE GENOMIC DNA]</scope>
    <source>
        <strain evidence="13 14">S2</strain>
    </source>
</reference>
<evidence type="ECO:0000256" key="4">
    <source>
        <dbReference type="ARBA" id="ARBA00022553"/>
    </source>
</evidence>
<comment type="subcellular location">
    <subcellularLocation>
        <location evidence="2">Membrane</location>
    </subcellularLocation>
</comment>
<dbReference type="Gene3D" id="3.30.565.10">
    <property type="entry name" value="Histidine kinase-like ATPase, C-terminal domain"/>
    <property type="match status" value="1"/>
</dbReference>
<dbReference type="SUPFAM" id="SSF47384">
    <property type="entry name" value="Homodimeric domain of signal transducing histidine kinase"/>
    <property type="match status" value="1"/>
</dbReference>
<dbReference type="InterPro" id="IPR011006">
    <property type="entry name" value="CheY-like_superfamily"/>
</dbReference>
<feature type="transmembrane region" description="Helical" evidence="9">
    <location>
        <begin position="191"/>
        <end position="213"/>
    </location>
</feature>
<dbReference type="Pfam" id="PF00512">
    <property type="entry name" value="HisKA"/>
    <property type="match status" value="1"/>
</dbReference>
<dbReference type="PANTHER" id="PTHR45339">
    <property type="entry name" value="HYBRID SIGNAL TRANSDUCTION HISTIDINE KINASE J"/>
    <property type="match status" value="1"/>
</dbReference>
<evidence type="ECO:0000256" key="9">
    <source>
        <dbReference type="SAM" id="Phobius"/>
    </source>
</evidence>
<sequence>MKDGTIGTAVRSTRLAASRRMTFRRQLSVVVTIGVLCIALVSSLISSWQASREIRNTLVEQGERIAQSLATQSTLALLYGAADNAGEAVNMTLSFPDVTAVELRFAGGALLLSRGAPRSDAAAVAPPRSAAAMPAQAFLEAESDDAWHFVAPVRTKRAESPFVVEAQPEELLGHARVTLSKATLKRMVANVFLANMAVSLLFAVLFLLVLRLFSLRLTRPLNELSHAMARAERGEDDVRADVSGPRDIGAMAQAFNSMIAALQQRESELKMHREHLAELVDERTHELSLAKERAEVANLAKSEFLARMSHELRTPLNAVLGYAQLLQMDAHLSERQRNGLSTIQTSGEHLLTLIVDILDLARIEAGKTELNPGLVDLPALVAGVGDIIRIKALEKRLDFVVTVGPDLPPAIEADGQRLRQVLLNLLGNAVKFTDRGLVRLAVTLAGNEAQPMLHFEVHDQGVGIDEAHLERIFEPFEQAGEMQRRSGGTGLGLAISRQLVRLMGGEIQVESRPQQGSRFWFEIAVQRPPQPALALVRERAHQTTTGYEGPRLRILVVDDVVGNRRVLAEMLGALGFEVIEAGDGQAALAQVKSSAPDLVLMDTVMPVMDGHAATRRLREDPATARLPIIAVSANASEHDRATCLECGADDFLPKPIERRLLLELLSRHLQLRWSEGASPSRQLHQ</sequence>
<dbReference type="CDD" id="cd16922">
    <property type="entry name" value="HATPase_EvgS-ArcB-TorS-like"/>
    <property type="match status" value="1"/>
</dbReference>
<keyword evidence="7" id="KW-0902">Two-component regulatory system</keyword>
<organism evidence="13 14">
    <name type="scientific">Pseudaquabacterium terrae</name>
    <dbReference type="NCBI Taxonomy" id="2732868"/>
    <lineage>
        <taxon>Bacteria</taxon>
        <taxon>Pseudomonadati</taxon>
        <taxon>Pseudomonadota</taxon>
        <taxon>Betaproteobacteria</taxon>
        <taxon>Burkholderiales</taxon>
        <taxon>Sphaerotilaceae</taxon>
        <taxon>Pseudaquabacterium</taxon>
    </lineage>
</organism>
<evidence type="ECO:0000256" key="8">
    <source>
        <dbReference type="PROSITE-ProRule" id="PRU00169"/>
    </source>
</evidence>
<dbReference type="Pfam" id="PF00672">
    <property type="entry name" value="HAMP"/>
    <property type="match status" value="1"/>
</dbReference>